<evidence type="ECO:0000259" key="9">
    <source>
        <dbReference type="PROSITE" id="PS50039"/>
    </source>
</evidence>
<feature type="region of interest" description="Disordered" evidence="7">
    <location>
        <begin position="965"/>
        <end position="992"/>
    </location>
</feature>
<dbReference type="CDD" id="cd00059">
    <property type="entry name" value="FH_FOX"/>
    <property type="match status" value="1"/>
</dbReference>
<feature type="region of interest" description="Disordered" evidence="7">
    <location>
        <begin position="680"/>
        <end position="773"/>
    </location>
</feature>
<keyword evidence="8" id="KW-0732">Signal</keyword>
<dbReference type="InterPro" id="IPR036390">
    <property type="entry name" value="WH_DNA-bd_sf"/>
</dbReference>
<keyword evidence="2" id="KW-0805">Transcription regulation</keyword>
<comment type="subcellular location">
    <subcellularLocation>
        <location evidence="1 6">Nucleus</location>
    </subcellularLocation>
</comment>
<proteinExistence type="predicted"/>
<dbReference type="GO" id="GO:0001228">
    <property type="term" value="F:DNA-binding transcription activator activity, RNA polymerase II-specific"/>
    <property type="evidence" value="ECO:0007669"/>
    <property type="project" value="UniProtKB-ARBA"/>
</dbReference>
<gene>
    <name evidence="10" type="ORF">JMJ77_002377</name>
</gene>
<feature type="region of interest" description="Disordered" evidence="7">
    <location>
        <begin position="559"/>
        <end position="587"/>
    </location>
</feature>
<dbReference type="PROSITE" id="PS50039">
    <property type="entry name" value="FORK_HEAD_3"/>
    <property type="match status" value="1"/>
</dbReference>
<dbReference type="PRINTS" id="PR00053">
    <property type="entry name" value="FORKHEAD"/>
</dbReference>
<accession>A0A9P7RAK8</accession>
<organism evidence="10 11">
    <name type="scientific">Colletotrichum scovillei</name>
    <dbReference type="NCBI Taxonomy" id="1209932"/>
    <lineage>
        <taxon>Eukaryota</taxon>
        <taxon>Fungi</taxon>
        <taxon>Dikarya</taxon>
        <taxon>Ascomycota</taxon>
        <taxon>Pezizomycotina</taxon>
        <taxon>Sordariomycetes</taxon>
        <taxon>Hypocreomycetidae</taxon>
        <taxon>Glomerellales</taxon>
        <taxon>Glomerellaceae</taxon>
        <taxon>Colletotrichum</taxon>
        <taxon>Colletotrichum acutatum species complex</taxon>
    </lineage>
</organism>
<evidence type="ECO:0000256" key="7">
    <source>
        <dbReference type="SAM" id="MobiDB-lite"/>
    </source>
</evidence>
<evidence type="ECO:0000256" key="4">
    <source>
        <dbReference type="ARBA" id="ARBA00023163"/>
    </source>
</evidence>
<dbReference type="InterPro" id="IPR045912">
    <property type="entry name" value="FOXJ2/3-like"/>
</dbReference>
<feature type="domain" description="Fork-head" evidence="9">
    <location>
        <begin position="453"/>
        <end position="548"/>
    </location>
</feature>
<dbReference type="PROSITE" id="PS00658">
    <property type="entry name" value="FORK_HEAD_2"/>
    <property type="match status" value="1"/>
</dbReference>
<evidence type="ECO:0000256" key="8">
    <source>
        <dbReference type="SAM" id="SignalP"/>
    </source>
</evidence>
<dbReference type="Pfam" id="PF00250">
    <property type="entry name" value="Forkhead"/>
    <property type="match status" value="1"/>
</dbReference>
<evidence type="ECO:0000256" key="3">
    <source>
        <dbReference type="ARBA" id="ARBA00023125"/>
    </source>
</evidence>
<evidence type="ECO:0000256" key="2">
    <source>
        <dbReference type="ARBA" id="ARBA00023015"/>
    </source>
</evidence>
<dbReference type="Gene3D" id="1.10.10.10">
    <property type="entry name" value="Winged helix-like DNA-binding domain superfamily/Winged helix DNA-binding domain"/>
    <property type="match status" value="1"/>
</dbReference>
<keyword evidence="3 6" id="KW-0238">DNA-binding</keyword>
<evidence type="ECO:0000256" key="1">
    <source>
        <dbReference type="ARBA" id="ARBA00004123"/>
    </source>
</evidence>
<dbReference type="InterPro" id="IPR030456">
    <property type="entry name" value="TF_fork_head_CS_2"/>
</dbReference>
<protein>
    <submittedName>
        <fullName evidence="10">Forkhead box protein L2</fullName>
    </submittedName>
</protein>
<feature type="chain" id="PRO_5040408288" evidence="8">
    <location>
        <begin position="34"/>
        <end position="992"/>
    </location>
</feature>
<feature type="region of interest" description="Disordered" evidence="7">
    <location>
        <begin position="316"/>
        <end position="339"/>
    </location>
</feature>
<feature type="region of interest" description="Disordered" evidence="7">
    <location>
        <begin position="427"/>
        <end position="450"/>
    </location>
</feature>
<dbReference type="PANTHER" id="PTHR46078:SF2">
    <property type="entry name" value="FORK-HEAD DOMAIN-CONTAINING PROTEIN"/>
    <property type="match status" value="1"/>
</dbReference>
<dbReference type="InterPro" id="IPR036388">
    <property type="entry name" value="WH-like_DNA-bd_sf"/>
</dbReference>
<reference evidence="10" key="1">
    <citation type="submission" date="2021-05" db="EMBL/GenBank/DDBJ databases">
        <title>Comparative genomics of three Colletotrichum scovillei strains and genetic complementation revealed genes involved fungal growth and virulence on chili pepper.</title>
        <authorList>
            <person name="Hsieh D.-K."/>
            <person name="Chuang S.-C."/>
            <person name="Chen C.-Y."/>
            <person name="Chao Y.-T."/>
            <person name="Lu M.-Y.J."/>
            <person name="Lee M.-H."/>
            <person name="Shih M.-C."/>
        </authorList>
    </citation>
    <scope>NUCLEOTIDE SEQUENCE</scope>
    <source>
        <strain evidence="10">Coll-153</strain>
    </source>
</reference>
<feature type="signal peptide" evidence="8">
    <location>
        <begin position="1"/>
        <end position="33"/>
    </location>
</feature>
<dbReference type="PANTHER" id="PTHR46078">
    <property type="entry name" value="FORKHEAD BOX PROTEIN J2 FAMILY MEMBER"/>
    <property type="match status" value="1"/>
</dbReference>
<feature type="DNA-binding region" description="Fork-head" evidence="6">
    <location>
        <begin position="453"/>
        <end position="548"/>
    </location>
</feature>
<feature type="region of interest" description="Disordered" evidence="7">
    <location>
        <begin position="834"/>
        <end position="854"/>
    </location>
</feature>
<keyword evidence="5 6" id="KW-0539">Nucleus</keyword>
<dbReference type="Proteomes" id="UP000699042">
    <property type="component" value="Unassembled WGS sequence"/>
</dbReference>
<name>A0A9P7RAK8_9PEZI</name>
<dbReference type="AlphaFoldDB" id="A0A9P7RAK8"/>
<comment type="caution">
    <text evidence="10">The sequence shown here is derived from an EMBL/GenBank/DDBJ whole genome shotgun (WGS) entry which is preliminary data.</text>
</comment>
<evidence type="ECO:0000313" key="11">
    <source>
        <dbReference type="Proteomes" id="UP000699042"/>
    </source>
</evidence>
<feature type="compositionally biased region" description="Polar residues" evidence="7">
    <location>
        <begin position="968"/>
        <end position="978"/>
    </location>
</feature>
<dbReference type="FunFam" id="1.10.10.10:FF:000260">
    <property type="entry name" value="Forkhead transcription factor (Sep1)"/>
    <property type="match status" value="1"/>
</dbReference>
<dbReference type="GO" id="GO:0005634">
    <property type="term" value="C:nucleus"/>
    <property type="evidence" value="ECO:0007669"/>
    <property type="project" value="UniProtKB-SubCell"/>
</dbReference>
<feature type="region of interest" description="Disordered" evidence="7">
    <location>
        <begin position="608"/>
        <end position="663"/>
    </location>
</feature>
<evidence type="ECO:0000256" key="5">
    <source>
        <dbReference type="ARBA" id="ARBA00023242"/>
    </source>
</evidence>
<evidence type="ECO:0000313" key="10">
    <source>
        <dbReference type="EMBL" id="KAG7051761.1"/>
    </source>
</evidence>
<dbReference type="EMBL" id="JAESDN010000004">
    <property type="protein sequence ID" value="KAG7051761.1"/>
    <property type="molecule type" value="Genomic_DNA"/>
</dbReference>
<keyword evidence="11" id="KW-1185">Reference proteome</keyword>
<dbReference type="GO" id="GO:0000978">
    <property type="term" value="F:RNA polymerase II cis-regulatory region sequence-specific DNA binding"/>
    <property type="evidence" value="ECO:0007669"/>
    <property type="project" value="UniProtKB-ARBA"/>
</dbReference>
<dbReference type="InterPro" id="IPR001766">
    <property type="entry name" value="Fork_head_dom"/>
</dbReference>
<sequence length="992" mass="108120">MNCKTCLHTALGKSGILFRPHLLLLCLPDVTRADTLPPSSLPTGTDRVSSELRPELEPGESLFDFNRPGWLTLSFLSTAYLSPSKRAKTNANPHPPRLTETKRLRRSFTLHTLAATSAYPSLVGRVTAHAPLVQSPIPPVLQRPHRTSLGLLSWPPTSSKTSRSSPLALAEINPSIHPSAADSHTSLYLSVLLLLLTACSNLRTPATTTTTTTTTAAAAAGSPITSCLPSSPSRGITRPRFGDDIIQLQSAEMAKPTRYTGSHEPLQIFQDDFFENSTTMINHAPMPAASKPPRRPLGATSNNNVVLNPPMLASDRHSPLKASSGNIKSHHAPLKSQGSKLNMVPMAPPSANNQNTDSLHKKPYLSKFKTVAQKPPSVDLAAGFGKENVHPQLYPAPPTINFDQFYMHKGPGKRTLMEAAPIKESRPLKKVKADESGLPPHDSFPPIVDDGTKPGHSYATLIGMAILRSPLRRLTLAQIYKWISDTYSFYKAEESGWQNSIRHNLSLHKAFIKVERPKDDPGKGNYWTIQEGMEQQFMKDKPARKTATTAENVPVMSTRMEPSRPANMPIQEPTLPPPAPIRHATTLPPLPTSQATVAVEFSSDATIPVSDSAAPEDGQDKLDHECSPLPPTMHSSPPIPRHMEPRSRTPPPPGRGPMSSITRSHKRKFASMDDSGYISSLESSALRPQKTGILTSEADRPRKRSRAGRAEDEIARLRASSYDSPSKGRSYNAFAPPSSSPLRQQGQMLPPLTPAMKLKPPTKAPPSASPNTNLRQHRENVRQMLQSPIRKMVGTGDGNAPWSPAFNLDESVYNYNLMAAGDFDIFQDMDNDFFDGLPQESPSKKSGGKRPRLERTHSANALADTHDSGNGNKSVLSTPFLKAPAQPSAMWETPSKVFDGLSSPIKANNDAAVQWRFPSPTKISSSFYEVAAEGDWPSFSFDTTDFLSEETTEYSGLDILQGFEKIGSGSQPKASGSKPSKPAFGRSYTTQF</sequence>
<keyword evidence="4" id="KW-0804">Transcription</keyword>
<dbReference type="SMART" id="SM00339">
    <property type="entry name" value="FH"/>
    <property type="match status" value="1"/>
</dbReference>
<dbReference type="SUPFAM" id="SSF46785">
    <property type="entry name" value="Winged helix' DNA-binding domain"/>
    <property type="match status" value="1"/>
</dbReference>
<evidence type="ECO:0000256" key="6">
    <source>
        <dbReference type="PROSITE-ProRule" id="PRU00089"/>
    </source>
</evidence>